<keyword evidence="2" id="KW-0970">Cilium biogenesis/degradation</keyword>
<sequence>MPGAGDSFEEEVEHGDREAYLQELHKECSQLQKENTLLGVYLQRVAPAAAHTEEDDESKKGQAKRRKSKMEPAKKEEMRGVSLDEKNDIAAAEMELTQATIDKIKSDGEKEVDEINTYLEEIDMRIAETKKDMYEFKRDIIVGAENARTGKTVAEKMLKFMEDRLKAKDSMVEKLQLKNTTYKHQQRKMEGQLHQKEDMGEVLHVVDFDQLKIENRQYLEKIDERNNELLRLKLTTGKAVQVLGDYKTTLNALIEQGKTLRKQIAEKREQLARFESDWNKAMQERAAAERKLRRLKQAQQDMDRPQILDYIKLKAEVHELEKKQSDWERKLEIAEMDAARTRKIYTTMTTMPHPLMASPLVQSQPAA</sequence>
<accession>A0AAW1R6B5</accession>
<evidence type="ECO:0000256" key="6">
    <source>
        <dbReference type="ARBA" id="ARBA00044798"/>
    </source>
</evidence>
<proteinExistence type="inferred from homology"/>
<evidence type="ECO:0000256" key="2">
    <source>
        <dbReference type="ARBA" id="ARBA00022794"/>
    </source>
</evidence>
<comment type="similarity">
    <text evidence="5">Belongs to the CFAP263 family.</text>
</comment>
<dbReference type="InterPro" id="IPR025254">
    <property type="entry name" value="CCDC113/CCDC96_CC"/>
</dbReference>
<evidence type="ECO:0000256" key="4">
    <source>
        <dbReference type="ARBA" id="ARBA00023273"/>
    </source>
</evidence>
<keyword evidence="4" id="KW-0966">Cell projection</keyword>
<reference evidence="10 11" key="1">
    <citation type="journal article" date="2024" name="Nat. Commun.">
        <title>Phylogenomics reveals the evolutionary origins of lichenization in chlorophyte algae.</title>
        <authorList>
            <person name="Puginier C."/>
            <person name="Libourel C."/>
            <person name="Otte J."/>
            <person name="Skaloud P."/>
            <person name="Haon M."/>
            <person name="Grisel S."/>
            <person name="Petersen M."/>
            <person name="Berrin J.G."/>
            <person name="Delaux P.M."/>
            <person name="Dal Grande F."/>
            <person name="Keller J."/>
        </authorList>
    </citation>
    <scope>NUCLEOTIDE SEQUENCE [LARGE SCALE GENOMIC DNA]</scope>
    <source>
        <strain evidence="10 11">SAG 2043</strain>
    </source>
</reference>
<dbReference type="AlphaFoldDB" id="A0AAW1R6B5"/>
<evidence type="ECO:0000313" key="10">
    <source>
        <dbReference type="EMBL" id="KAK9829189.1"/>
    </source>
</evidence>
<dbReference type="PANTHER" id="PTHR15654">
    <property type="entry name" value="COILED-COIL DOMAIN-CONTAINING PROTEIN 113-RELATED"/>
    <property type="match status" value="1"/>
</dbReference>
<protein>
    <recommendedName>
        <fullName evidence="6">Cilia- and flagella-associated protein 263</fullName>
    </recommendedName>
</protein>
<feature type="domain" description="CCDC113/CCDC96 coiled-coil" evidence="9">
    <location>
        <begin position="166"/>
        <end position="337"/>
    </location>
</feature>
<dbReference type="Pfam" id="PF13870">
    <property type="entry name" value="CCDC113_CCDC96_CC"/>
    <property type="match status" value="1"/>
</dbReference>
<feature type="region of interest" description="Disordered" evidence="8">
    <location>
        <begin position="47"/>
        <end position="81"/>
    </location>
</feature>
<dbReference type="Proteomes" id="UP001489004">
    <property type="component" value="Unassembled WGS sequence"/>
</dbReference>
<evidence type="ECO:0000313" key="11">
    <source>
        <dbReference type="Proteomes" id="UP001489004"/>
    </source>
</evidence>
<organism evidence="10 11">
    <name type="scientific">[Myrmecia] bisecta</name>
    <dbReference type="NCBI Taxonomy" id="41462"/>
    <lineage>
        <taxon>Eukaryota</taxon>
        <taxon>Viridiplantae</taxon>
        <taxon>Chlorophyta</taxon>
        <taxon>core chlorophytes</taxon>
        <taxon>Trebouxiophyceae</taxon>
        <taxon>Trebouxiales</taxon>
        <taxon>Trebouxiaceae</taxon>
        <taxon>Myrmecia</taxon>
    </lineage>
</organism>
<gene>
    <name evidence="10" type="ORF">WJX72_004391</name>
</gene>
<dbReference type="GO" id="GO:0036064">
    <property type="term" value="C:ciliary basal body"/>
    <property type="evidence" value="ECO:0007669"/>
    <property type="project" value="TreeGrafter"/>
</dbReference>
<evidence type="ECO:0000256" key="5">
    <source>
        <dbReference type="ARBA" id="ARBA00044506"/>
    </source>
</evidence>
<dbReference type="GO" id="GO:0060271">
    <property type="term" value="P:cilium assembly"/>
    <property type="evidence" value="ECO:0007669"/>
    <property type="project" value="TreeGrafter"/>
</dbReference>
<evidence type="ECO:0000256" key="3">
    <source>
        <dbReference type="ARBA" id="ARBA00023054"/>
    </source>
</evidence>
<dbReference type="GO" id="GO:0005930">
    <property type="term" value="C:axoneme"/>
    <property type="evidence" value="ECO:0007669"/>
    <property type="project" value="TreeGrafter"/>
</dbReference>
<dbReference type="EMBL" id="JALJOR010000001">
    <property type="protein sequence ID" value="KAK9829189.1"/>
    <property type="molecule type" value="Genomic_DNA"/>
</dbReference>
<keyword evidence="11" id="KW-1185">Reference proteome</keyword>
<name>A0AAW1R6B5_9CHLO</name>
<comment type="subcellular location">
    <subcellularLocation>
        <location evidence="1">Cell projection</location>
        <location evidence="1">Cilium</location>
    </subcellularLocation>
</comment>
<dbReference type="InterPro" id="IPR051885">
    <property type="entry name" value="CC_CF"/>
</dbReference>
<dbReference type="PANTHER" id="PTHR15654:SF2">
    <property type="entry name" value="COILED-COIL DOMAIN-CONTAINING PROTEIN 113"/>
    <property type="match status" value="1"/>
</dbReference>
<evidence type="ECO:0000256" key="7">
    <source>
        <dbReference type="SAM" id="Coils"/>
    </source>
</evidence>
<evidence type="ECO:0000256" key="8">
    <source>
        <dbReference type="SAM" id="MobiDB-lite"/>
    </source>
</evidence>
<feature type="compositionally biased region" description="Basic and acidic residues" evidence="8">
    <location>
        <begin position="69"/>
        <end position="81"/>
    </location>
</feature>
<feature type="coiled-coil region" evidence="7">
    <location>
        <begin position="208"/>
        <end position="337"/>
    </location>
</feature>
<evidence type="ECO:0000259" key="9">
    <source>
        <dbReference type="Pfam" id="PF13870"/>
    </source>
</evidence>
<evidence type="ECO:0000256" key="1">
    <source>
        <dbReference type="ARBA" id="ARBA00004138"/>
    </source>
</evidence>
<comment type="caution">
    <text evidence="10">The sequence shown here is derived from an EMBL/GenBank/DDBJ whole genome shotgun (WGS) entry which is preliminary data.</text>
</comment>
<keyword evidence="3 7" id="KW-0175">Coiled coil</keyword>